<evidence type="ECO:0000256" key="1">
    <source>
        <dbReference type="SAM" id="MobiDB-lite"/>
    </source>
</evidence>
<dbReference type="Proteomes" id="UP000663829">
    <property type="component" value="Unassembled WGS sequence"/>
</dbReference>
<dbReference type="EMBL" id="CAJOBC010084704">
    <property type="protein sequence ID" value="CAF4320921.1"/>
    <property type="molecule type" value="Genomic_DNA"/>
</dbReference>
<dbReference type="OrthoDB" id="1937899at2759"/>
<feature type="region of interest" description="Disordered" evidence="1">
    <location>
        <begin position="41"/>
        <end position="63"/>
    </location>
</feature>
<dbReference type="AlphaFoldDB" id="A0A815PB08"/>
<feature type="non-terminal residue" evidence="2">
    <location>
        <position position="1"/>
    </location>
</feature>
<dbReference type="EMBL" id="CAJNOQ010019262">
    <property type="protein sequence ID" value="CAF1446457.1"/>
    <property type="molecule type" value="Genomic_DNA"/>
</dbReference>
<gene>
    <name evidence="2" type="ORF">GPM918_LOCUS34566</name>
    <name evidence="3" type="ORF">SRO942_LOCUS35262</name>
</gene>
<reference evidence="2" key="1">
    <citation type="submission" date="2021-02" db="EMBL/GenBank/DDBJ databases">
        <authorList>
            <person name="Nowell W R."/>
        </authorList>
    </citation>
    <scope>NUCLEOTIDE SEQUENCE</scope>
</reference>
<evidence type="ECO:0000313" key="3">
    <source>
        <dbReference type="EMBL" id="CAF4320921.1"/>
    </source>
</evidence>
<evidence type="ECO:0000313" key="2">
    <source>
        <dbReference type="EMBL" id="CAF1446457.1"/>
    </source>
</evidence>
<keyword evidence="4" id="KW-1185">Reference proteome</keyword>
<comment type="caution">
    <text evidence="2">The sequence shown here is derived from an EMBL/GenBank/DDBJ whole genome shotgun (WGS) entry which is preliminary data.</text>
</comment>
<dbReference type="Proteomes" id="UP000681722">
    <property type="component" value="Unassembled WGS sequence"/>
</dbReference>
<proteinExistence type="predicted"/>
<name>A0A815PB08_9BILA</name>
<accession>A0A815PB08</accession>
<sequence length="63" mass="7190">QLCNEWLSSLGPEHAIGYFKHVEKHEEIFKTADRLAEELDNEIIDSDDGSDNNELDDDDPNSD</sequence>
<evidence type="ECO:0000313" key="4">
    <source>
        <dbReference type="Proteomes" id="UP000663829"/>
    </source>
</evidence>
<protein>
    <submittedName>
        <fullName evidence="2">Uncharacterized protein</fullName>
    </submittedName>
</protein>
<organism evidence="2 4">
    <name type="scientific">Didymodactylos carnosus</name>
    <dbReference type="NCBI Taxonomy" id="1234261"/>
    <lineage>
        <taxon>Eukaryota</taxon>
        <taxon>Metazoa</taxon>
        <taxon>Spiralia</taxon>
        <taxon>Gnathifera</taxon>
        <taxon>Rotifera</taxon>
        <taxon>Eurotatoria</taxon>
        <taxon>Bdelloidea</taxon>
        <taxon>Philodinida</taxon>
        <taxon>Philodinidae</taxon>
        <taxon>Didymodactylos</taxon>
    </lineage>
</organism>